<gene>
    <name evidence="2" type="ORF">LR48_Vigan215s000300</name>
</gene>
<proteinExistence type="predicted"/>
<sequence length="122" mass="13784">MGRTPKPKMAIRTKAARAPQGRALTLVKHQSRATTQDDSHNTRTGRLPKVERPPEIGRPLKGHDASEQYQNGAAWKKFEVRHQIFVFASDFAKGFRIGMDLQKALVKVRRKNNSKKPAQKNA</sequence>
<dbReference type="EMBL" id="KQ258298">
    <property type="protein sequence ID" value="KOM26023.1"/>
    <property type="molecule type" value="Genomic_DNA"/>
</dbReference>
<dbReference type="Gramene" id="KOM26023">
    <property type="protein sequence ID" value="KOM26023"/>
    <property type="gene ID" value="LR48_Vigan215s000300"/>
</dbReference>
<organism evidence="2 3">
    <name type="scientific">Phaseolus angularis</name>
    <name type="common">Azuki bean</name>
    <name type="synonym">Vigna angularis</name>
    <dbReference type="NCBI Taxonomy" id="3914"/>
    <lineage>
        <taxon>Eukaryota</taxon>
        <taxon>Viridiplantae</taxon>
        <taxon>Streptophyta</taxon>
        <taxon>Embryophyta</taxon>
        <taxon>Tracheophyta</taxon>
        <taxon>Spermatophyta</taxon>
        <taxon>Magnoliopsida</taxon>
        <taxon>eudicotyledons</taxon>
        <taxon>Gunneridae</taxon>
        <taxon>Pentapetalae</taxon>
        <taxon>rosids</taxon>
        <taxon>fabids</taxon>
        <taxon>Fabales</taxon>
        <taxon>Fabaceae</taxon>
        <taxon>Papilionoideae</taxon>
        <taxon>50 kb inversion clade</taxon>
        <taxon>NPAAA clade</taxon>
        <taxon>indigoferoid/millettioid clade</taxon>
        <taxon>Phaseoleae</taxon>
        <taxon>Vigna</taxon>
    </lineage>
</organism>
<evidence type="ECO:0000313" key="3">
    <source>
        <dbReference type="Proteomes" id="UP000053144"/>
    </source>
</evidence>
<evidence type="ECO:0000313" key="2">
    <source>
        <dbReference type="EMBL" id="KOM26023.1"/>
    </source>
</evidence>
<accession>A0A0L9T622</accession>
<dbReference type="Proteomes" id="UP000053144">
    <property type="component" value="Unassembled WGS sequence"/>
</dbReference>
<evidence type="ECO:0000256" key="1">
    <source>
        <dbReference type="SAM" id="MobiDB-lite"/>
    </source>
</evidence>
<feature type="region of interest" description="Disordered" evidence="1">
    <location>
        <begin position="1"/>
        <end position="67"/>
    </location>
</feature>
<dbReference type="AlphaFoldDB" id="A0A0L9T622"/>
<name>A0A0L9T622_PHAAN</name>
<reference evidence="3" key="1">
    <citation type="journal article" date="2015" name="Proc. Natl. Acad. Sci. U.S.A.">
        <title>Genome sequencing of adzuki bean (Vigna angularis) provides insight into high starch and low fat accumulation and domestication.</title>
        <authorList>
            <person name="Yang K."/>
            <person name="Tian Z."/>
            <person name="Chen C."/>
            <person name="Luo L."/>
            <person name="Zhao B."/>
            <person name="Wang Z."/>
            <person name="Yu L."/>
            <person name="Li Y."/>
            <person name="Sun Y."/>
            <person name="Li W."/>
            <person name="Chen Y."/>
            <person name="Li Y."/>
            <person name="Zhang Y."/>
            <person name="Ai D."/>
            <person name="Zhao J."/>
            <person name="Shang C."/>
            <person name="Ma Y."/>
            <person name="Wu B."/>
            <person name="Wang M."/>
            <person name="Gao L."/>
            <person name="Sun D."/>
            <person name="Zhang P."/>
            <person name="Guo F."/>
            <person name="Wang W."/>
            <person name="Li Y."/>
            <person name="Wang J."/>
            <person name="Varshney R.K."/>
            <person name="Wang J."/>
            <person name="Ling H.Q."/>
            <person name="Wan P."/>
        </authorList>
    </citation>
    <scope>NUCLEOTIDE SEQUENCE</scope>
    <source>
        <strain evidence="3">cv. Jingnong 6</strain>
    </source>
</reference>
<feature type="compositionally biased region" description="Basic residues" evidence="1">
    <location>
        <begin position="1"/>
        <end position="15"/>
    </location>
</feature>
<protein>
    <submittedName>
        <fullName evidence="2">Uncharacterized protein</fullName>
    </submittedName>
</protein>